<dbReference type="RefSeq" id="WP_021296001.1">
    <property type="nucleotide sequence ID" value="NZ_AURB01000122.1"/>
</dbReference>
<protein>
    <submittedName>
        <fullName evidence="1">Uncharacterized protein</fullName>
    </submittedName>
</protein>
<keyword evidence="2" id="KW-1185">Reference proteome</keyword>
<dbReference type="Gene3D" id="3.40.50.410">
    <property type="entry name" value="von Willebrand factor, type A domain"/>
    <property type="match status" value="1"/>
</dbReference>
<reference evidence="2" key="1">
    <citation type="journal article" date="2022" name="G3 (Bethesda)">
        <title>Unveiling the complete genome sequence of Alicyclobacillus acidoterrestris DSM 3922T, a taint-producing strain.</title>
        <authorList>
            <person name="Leonardo I.C."/>
            <person name="Barreto Crespo M.T."/>
            <person name="Gaspar F.B."/>
        </authorList>
    </citation>
    <scope>NUCLEOTIDE SEQUENCE [LARGE SCALE GENOMIC DNA]</scope>
    <source>
        <strain evidence="2">DSM 3922</strain>
    </source>
</reference>
<dbReference type="EMBL" id="CP080468">
    <property type="protein sequence ID" value="UNO51057.1"/>
    <property type="molecule type" value="Genomic_DNA"/>
</dbReference>
<organism evidence="1 2">
    <name type="scientific">Alicyclobacillus acidoterrestris (strain ATCC 49025 / DSM 3922 / CIP 106132 / NCIMB 13137 / GD3B)</name>
    <dbReference type="NCBI Taxonomy" id="1356854"/>
    <lineage>
        <taxon>Bacteria</taxon>
        <taxon>Bacillati</taxon>
        <taxon>Bacillota</taxon>
        <taxon>Bacilli</taxon>
        <taxon>Bacillales</taxon>
        <taxon>Alicyclobacillaceae</taxon>
        <taxon>Alicyclobacillus</taxon>
    </lineage>
</organism>
<dbReference type="AlphaFoldDB" id="T0DE22"/>
<evidence type="ECO:0000313" key="2">
    <source>
        <dbReference type="Proteomes" id="UP000829401"/>
    </source>
</evidence>
<dbReference type="GO" id="GO:0005829">
    <property type="term" value="C:cytosol"/>
    <property type="evidence" value="ECO:0007669"/>
    <property type="project" value="TreeGrafter"/>
</dbReference>
<dbReference type="InterPro" id="IPR036465">
    <property type="entry name" value="vWFA_dom_sf"/>
</dbReference>
<accession>A0A9E6ZHU4</accession>
<geneLocation type="plasmid" evidence="2">
    <name>pDSM3922.1</name>
</geneLocation>
<dbReference type="SUPFAM" id="SSF53300">
    <property type="entry name" value="vWA-like"/>
    <property type="match status" value="1"/>
</dbReference>
<dbReference type="Proteomes" id="UP000829401">
    <property type="component" value="Plasmid pDSM3922.1"/>
</dbReference>
<dbReference type="eggNOG" id="COG2425">
    <property type="taxonomic scope" value="Bacteria"/>
</dbReference>
<gene>
    <name evidence="1" type="ORF">K1I37_21000</name>
</gene>
<dbReference type="KEGG" id="aaco:K1I37_21000"/>
<evidence type="ECO:0000313" key="1">
    <source>
        <dbReference type="EMBL" id="UNO51057.1"/>
    </source>
</evidence>
<dbReference type="PANTHER" id="PTHR36846:SF1">
    <property type="entry name" value="PROTEIN VIAA"/>
    <property type="match status" value="1"/>
</dbReference>
<accession>T0DE22</accession>
<dbReference type="InterPro" id="IPR002035">
    <property type="entry name" value="VWF_A"/>
</dbReference>
<dbReference type="PANTHER" id="PTHR36846">
    <property type="entry name" value="PROTEIN VIAA"/>
    <property type="match status" value="1"/>
</dbReference>
<name>T0DE22_ALIAG</name>
<proteinExistence type="predicted"/>
<sequence length="485" mass="53801">MSRDLRFGSIETDRFDRRTFQRVYEESTKLQEAVNNQQIDGVIPDVWASLYKSAPSFASDASVVNKRVMETLMAQSAWKDLRGMTQFDEYGSAIGSLDLQKKLDGIIPDDVKNAAQAVHKMQQQLQQLLDQAEAYSDAAGGDLTSPAQHKADELHALANELRQALNGAEAIFNEAYDTHGSSIAREMRQALDETVDLATQDADAMHAFGIEPGNGNPVNGAERLLLADMLRSDPKIREIAKLAGRMQMIALKKRRNRTQHPPTEVVNITLGDDLSRLVPSELALLADPDTEEEFLLRFAEKRLLQYELKGYEREGQGPIVVCIDESGSTEGVVEKWLKGIALSLFAIASREKRAFAVIHFASRGECYVQKWANPRIAPATEIIEMACHFFDGGTSFEEPLREAVKVMDDSAFQKGDIVFLTDGAASVSDEFLNGEFRRVKSEKNFNVISVVIGHSDTAVRPFTDQLAKPQVGDDDTLSFVIESLN</sequence>
<dbReference type="STRING" id="1356854.N007_04770"/>
<dbReference type="OrthoDB" id="92417at2"/>
<dbReference type="SMART" id="SM00327">
    <property type="entry name" value="VWA"/>
    <property type="match status" value="1"/>
</dbReference>
<keyword evidence="1" id="KW-0614">Plasmid</keyword>